<evidence type="ECO:0000313" key="8">
    <source>
        <dbReference type="Proteomes" id="UP000784294"/>
    </source>
</evidence>
<organism evidence="7 8">
    <name type="scientific">Protopolystoma xenopodis</name>
    <dbReference type="NCBI Taxonomy" id="117903"/>
    <lineage>
        <taxon>Eukaryota</taxon>
        <taxon>Metazoa</taxon>
        <taxon>Spiralia</taxon>
        <taxon>Lophotrochozoa</taxon>
        <taxon>Platyhelminthes</taxon>
        <taxon>Monogenea</taxon>
        <taxon>Polyopisthocotylea</taxon>
        <taxon>Polystomatidea</taxon>
        <taxon>Polystomatidae</taxon>
        <taxon>Protopolystoma</taxon>
    </lineage>
</organism>
<keyword evidence="8" id="KW-1185">Reference proteome</keyword>
<dbReference type="AlphaFoldDB" id="A0A3S4ZVD5"/>
<evidence type="ECO:0000313" key="7">
    <source>
        <dbReference type="EMBL" id="VEL12960.1"/>
    </source>
</evidence>
<sequence length="102" mass="11717">MVRLIDDADYYAGETSGNVVVDFFGETRRVPLIPNGGEIPVTQENKLRYVDAYVDHVLNTSCKSSYEAFHQGFHHVCQSYSLKMFQPIELQVFLIIRSFLKI</sequence>
<dbReference type="OrthoDB" id="6057829at2759"/>
<gene>
    <name evidence="7" type="ORF">PXEA_LOCUS6400</name>
</gene>
<reference evidence="7" key="1">
    <citation type="submission" date="2018-11" db="EMBL/GenBank/DDBJ databases">
        <authorList>
            <consortium name="Pathogen Informatics"/>
        </authorList>
    </citation>
    <scope>NUCLEOTIDE SEQUENCE</scope>
</reference>
<dbReference type="Gene3D" id="3.90.1750.10">
    <property type="entry name" value="Hect, E3 ligase catalytic domains"/>
    <property type="match status" value="1"/>
</dbReference>
<dbReference type="EC" id="2.3.2.26" evidence="2"/>
<evidence type="ECO:0000256" key="1">
    <source>
        <dbReference type="ARBA" id="ARBA00000885"/>
    </source>
</evidence>
<keyword evidence="3" id="KW-0808">Transferase</keyword>
<accession>A0A3S4ZVD5</accession>
<dbReference type="GO" id="GO:0000209">
    <property type="term" value="P:protein polyubiquitination"/>
    <property type="evidence" value="ECO:0007669"/>
    <property type="project" value="InterPro"/>
</dbReference>
<evidence type="ECO:0000256" key="5">
    <source>
        <dbReference type="PROSITE-ProRule" id="PRU00104"/>
    </source>
</evidence>
<evidence type="ECO:0000256" key="3">
    <source>
        <dbReference type="ARBA" id="ARBA00022679"/>
    </source>
</evidence>
<keyword evidence="4 5" id="KW-0833">Ubl conjugation pathway</keyword>
<dbReference type="InterPro" id="IPR035983">
    <property type="entry name" value="Hect_E3_ubiquitin_ligase"/>
</dbReference>
<dbReference type="Pfam" id="PF00632">
    <property type="entry name" value="HECT"/>
    <property type="match status" value="1"/>
</dbReference>
<dbReference type="SUPFAM" id="SSF56204">
    <property type="entry name" value="Hect, E3 ligase catalytic domain"/>
    <property type="match status" value="1"/>
</dbReference>
<comment type="caution">
    <text evidence="7">The sequence shown here is derived from an EMBL/GenBank/DDBJ whole genome shotgun (WGS) entry which is preliminary data.</text>
</comment>
<dbReference type="InterPro" id="IPR000569">
    <property type="entry name" value="HECT_dom"/>
</dbReference>
<dbReference type="GO" id="GO:0061630">
    <property type="term" value="F:ubiquitin protein ligase activity"/>
    <property type="evidence" value="ECO:0007669"/>
    <property type="project" value="UniProtKB-EC"/>
</dbReference>
<proteinExistence type="predicted"/>
<dbReference type="Gene3D" id="3.30.2160.10">
    <property type="entry name" value="Hect, E3 ligase catalytic domain"/>
    <property type="match status" value="1"/>
</dbReference>
<dbReference type="Proteomes" id="UP000784294">
    <property type="component" value="Unassembled WGS sequence"/>
</dbReference>
<evidence type="ECO:0000259" key="6">
    <source>
        <dbReference type="PROSITE" id="PS50237"/>
    </source>
</evidence>
<name>A0A3S4ZVD5_9PLAT</name>
<dbReference type="EMBL" id="CAAALY010016381">
    <property type="protein sequence ID" value="VEL12960.1"/>
    <property type="molecule type" value="Genomic_DNA"/>
</dbReference>
<dbReference type="InterPro" id="IPR044611">
    <property type="entry name" value="E3A/B/C-like"/>
</dbReference>
<comment type="caution">
    <text evidence="5">Lacks conserved residue(s) required for the propagation of feature annotation.</text>
</comment>
<protein>
    <recommendedName>
        <fullName evidence="2">HECT-type E3 ubiquitin transferase</fullName>
        <ecNumber evidence="2">2.3.2.26</ecNumber>
    </recommendedName>
</protein>
<dbReference type="PANTHER" id="PTHR45700">
    <property type="entry name" value="UBIQUITIN-PROTEIN LIGASE E3C"/>
    <property type="match status" value="1"/>
</dbReference>
<evidence type="ECO:0000256" key="4">
    <source>
        <dbReference type="ARBA" id="ARBA00022786"/>
    </source>
</evidence>
<feature type="domain" description="HECT" evidence="6">
    <location>
        <begin position="1"/>
        <end position="94"/>
    </location>
</feature>
<dbReference type="PROSITE" id="PS50237">
    <property type="entry name" value="HECT"/>
    <property type="match status" value="1"/>
</dbReference>
<evidence type="ECO:0000256" key="2">
    <source>
        <dbReference type="ARBA" id="ARBA00012485"/>
    </source>
</evidence>
<comment type="catalytic activity">
    <reaction evidence="1">
        <text>S-ubiquitinyl-[E2 ubiquitin-conjugating enzyme]-L-cysteine + [acceptor protein]-L-lysine = [E2 ubiquitin-conjugating enzyme]-L-cysteine + N(6)-ubiquitinyl-[acceptor protein]-L-lysine.</text>
        <dbReference type="EC" id="2.3.2.26"/>
    </reaction>
</comment>